<keyword evidence="1" id="KW-0812">Transmembrane</keyword>
<keyword evidence="1" id="KW-0472">Membrane</keyword>
<feature type="non-terminal residue" evidence="3">
    <location>
        <position position="1"/>
    </location>
</feature>
<dbReference type="Proteomes" id="UP000654075">
    <property type="component" value="Unassembled WGS sequence"/>
</dbReference>
<gene>
    <name evidence="3" type="ORF">PGLA1383_LOCUS21293</name>
</gene>
<keyword evidence="2" id="KW-0732">Signal</keyword>
<feature type="transmembrane region" description="Helical" evidence="1">
    <location>
        <begin position="116"/>
        <end position="134"/>
    </location>
</feature>
<evidence type="ECO:0000256" key="2">
    <source>
        <dbReference type="SAM" id="SignalP"/>
    </source>
</evidence>
<organism evidence="3 4">
    <name type="scientific">Polarella glacialis</name>
    <name type="common">Dinoflagellate</name>
    <dbReference type="NCBI Taxonomy" id="89957"/>
    <lineage>
        <taxon>Eukaryota</taxon>
        <taxon>Sar</taxon>
        <taxon>Alveolata</taxon>
        <taxon>Dinophyceae</taxon>
        <taxon>Suessiales</taxon>
        <taxon>Suessiaceae</taxon>
        <taxon>Polarella</taxon>
    </lineage>
</organism>
<feature type="chain" id="PRO_5032267389" evidence="2">
    <location>
        <begin position="30"/>
        <end position="149"/>
    </location>
</feature>
<protein>
    <submittedName>
        <fullName evidence="3">Uncharacterized protein</fullName>
    </submittedName>
</protein>
<reference evidence="3" key="1">
    <citation type="submission" date="2021-02" db="EMBL/GenBank/DDBJ databases">
        <authorList>
            <person name="Dougan E. K."/>
            <person name="Rhodes N."/>
            <person name="Thang M."/>
            <person name="Chan C."/>
        </authorList>
    </citation>
    <scope>NUCLEOTIDE SEQUENCE</scope>
</reference>
<sequence>LHMDRVRDAAPRATPEVLRLSLLLHLLLATCAMRRRPLSSMCLRFLLWRSRGSGHSSPGAHASAWDWYHGNQGSGLCPKAVIYVRHQLSKAVICAVACAVVLVGCCWLLLLLVFLLLVVFLLLLLLLLLFLLLLRPRIPPVPISGPGTF</sequence>
<feature type="signal peptide" evidence="2">
    <location>
        <begin position="1"/>
        <end position="29"/>
    </location>
</feature>
<keyword evidence="4" id="KW-1185">Reference proteome</keyword>
<name>A0A813EPK4_POLGL</name>
<evidence type="ECO:0000256" key="1">
    <source>
        <dbReference type="SAM" id="Phobius"/>
    </source>
</evidence>
<dbReference type="EMBL" id="CAJNNV010015004">
    <property type="protein sequence ID" value="CAE8603073.1"/>
    <property type="molecule type" value="Genomic_DNA"/>
</dbReference>
<comment type="caution">
    <text evidence="3">The sequence shown here is derived from an EMBL/GenBank/DDBJ whole genome shotgun (WGS) entry which is preliminary data.</text>
</comment>
<feature type="transmembrane region" description="Helical" evidence="1">
    <location>
        <begin position="91"/>
        <end position="110"/>
    </location>
</feature>
<proteinExistence type="predicted"/>
<dbReference type="AlphaFoldDB" id="A0A813EPK4"/>
<evidence type="ECO:0000313" key="3">
    <source>
        <dbReference type="EMBL" id="CAE8603073.1"/>
    </source>
</evidence>
<keyword evidence="1" id="KW-1133">Transmembrane helix</keyword>
<evidence type="ECO:0000313" key="4">
    <source>
        <dbReference type="Proteomes" id="UP000654075"/>
    </source>
</evidence>
<accession>A0A813EPK4</accession>